<sequence length="328" mass="37010">MLDATSGDAFVRTNSILIFGFQGLRTVHGILCRDLPEKELTEVENTFKSDALIYTGHVGVSFDDGKKIYGFNPRSPSEELNLYEHMLPMLKTHLSFPGVLTDDKKTFTLAQEGHVRHGWNTRVHVITVDVPTPKFNQLKRDCKAMYSGVQTVHPAGCPTETLKYSFPFRKQSKDGSFFQDKCTANCATFPVDILGIPIARWRTTMVQFLRDLHNDKVCSHVCDRASVILLGTEDTITPRRHSIMILAGCRERIASLTAHSLVEATEIEDEVRKSYQLHLEALACALDNVLRLKKVVIESAGYYITECRKFPYNFISVESSYGLEKCLP</sequence>
<dbReference type="EMBL" id="KQ244347">
    <property type="protein sequence ID" value="KNC74504.1"/>
    <property type="molecule type" value="Genomic_DNA"/>
</dbReference>
<reference evidence="1 2" key="1">
    <citation type="submission" date="2011-02" db="EMBL/GenBank/DDBJ databases">
        <title>The Genome Sequence of Sphaeroforma arctica JP610.</title>
        <authorList>
            <consortium name="The Broad Institute Genome Sequencing Platform"/>
            <person name="Russ C."/>
            <person name="Cuomo C."/>
            <person name="Young S.K."/>
            <person name="Zeng Q."/>
            <person name="Gargeya S."/>
            <person name="Alvarado L."/>
            <person name="Berlin A."/>
            <person name="Chapman S.B."/>
            <person name="Chen Z."/>
            <person name="Freedman E."/>
            <person name="Gellesch M."/>
            <person name="Goldberg J."/>
            <person name="Griggs A."/>
            <person name="Gujja S."/>
            <person name="Heilman E."/>
            <person name="Heiman D."/>
            <person name="Howarth C."/>
            <person name="Mehta T."/>
            <person name="Neiman D."/>
            <person name="Pearson M."/>
            <person name="Roberts A."/>
            <person name="Saif S."/>
            <person name="Shea T."/>
            <person name="Shenoy N."/>
            <person name="Sisk P."/>
            <person name="Stolte C."/>
            <person name="Sykes S."/>
            <person name="White J."/>
            <person name="Yandava C."/>
            <person name="Burger G."/>
            <person name="Gray M.W."/>
            <person name="Holland P.W.H."/>
            <person name="King N."/>
            <person name="Lang F.B.F."/>
            <person name="Roger A.J."/>
            <person name="Ruiz-Trillo I."/>
            <person name="Haas B."/>
            <person name="Nusbaum C."/>
            <person name="Birren B."/>
        </authorList>
    </citation>
    <scope>NUCLEOTIDE SEQUENCE [LARGE SCALE GENOMIC DNA]</scope>
    <source>
        <strain evidence="1 2">JP610</strain>
    </source>
</reference>
<gene>
    <name evidence="1" type="ORF">SARC_12953</name>
</gene>
<keyword evidence="2" id="KW-1185">Reference proteome</keyword>
<dbReference type="Proteomes" id="UP000054560">
    <property type="component" value="Unassembled WGS sequence"/>
</dbReference>
<proteinExistence type="predicted"/>
<dbReference type="AlphaFoldDB" id="A0A0L0FCM7"/>
<dbReference type="RefSeq" id="XP_014148406.1">
    <property type="nucleotide sequence ID" value="XM_014292931.1"/>
</dbReference>
<protein>
    <submittedName>
        <fullName evidence="1">Uncharacterized protein</fullName>
    </submittedName>
</protein>
<accession>A0A0L0FCM7</accession>
<name>A0A0L0FCM7_9EUKA</name>
<evidence type="ECO:0000313" key="1">
    <source>
        <dbReference type="EMBL" id="KNC74504.1"/>
    </source>
</evidence>
<evidence type="ECO:0000313" key="2">
    <source>
        <dbReference type="Proteomes" id="UP000054560"/>
    </source>
</evidence>
<dbReference type="GeneID" id="25913457"/>
<organism evidence="1 2">
    <name type="scientific">Sphaeroforma arctica JP610</name>
    <dbReference type="NCBI Taxonomy" id="667725"/>
    <lineage>
        <taxon>Eukaryota</taxon>
        <taxon>Ichthyosporea</taxon>
        <taxon>Ichthyophonida</taxon>
        <taxon>Sphaeroforma</taxon>
    </lineage>
</organism>